<dbReference type="PANTHER" id="PTHR43751">
    <property type="entry name" value="SULFATASE"/>
    <property type="match status" value="1"/>
</dbReference>
<feature type="transmembrane region" description="Helical" evidence="1">
    <location>
        <begin position="26"/>
        <end position="46"/>
    </location>
</feature>
<dbReference type="InterPro" id="IPR017850">
    <property type="entry name" value="Alkaline_phosphatase_core_sf"/>
</dbReference>
<evidence type="ECO:0000259" key="3">
    <source>
        <dbReference type="Pfam" id="PF11893"/>
    </source>
</evidence>
<feature type="transmembrane region" description="Helical" evidence="1">
    <location>
        <begin position="58"/>
        <end position="86"/>
    </location>
</feature>
<feature type="domain" description="Sulfatase N-terminal" evidence="2">
    <location>
        <begin position="269"/>
        <end position="544"/>
    </location>
</feature>
<keyword evidence="5" id="KW-1185">Reference proteome</keyword>
<dbReference type="InterPro" id="IPR012159">
    <property type="entry name" value="YejM-like"/>
</dbReference>
<organism evidence="4 5">
    <name type="scientific">Steroidobacter denitrificans</name>
    <dbReference type="NCBI Taxonomy" id="465721"/>
    <lineage>
        <taxon>Bacteria</taxon>
        <taxon>Pseudomonadati</taxon>
        <taxon>Pseudomonadota</taxon>
        <taxon>Gammaproteobacteria</taxon>
        <taxon>Steroidobacterales</taxon>
        <taxon>Steroidobacteraceae</taxon>
        <taxon>Steroidobacter</taxon>
    </lineage>
</organism>
<dbReference type="Proteomes" id="UP000070250">
    <property type="component" value="Chromosome"/>
</dbReference>
<dbReference type="KEGG" id="sdf:ACG33_12585"/>
<evidence type="ECO:0008006" key="6">
    <source>
        <dbReference type="Google" id="ProtNLM"/>
    </source>
</evidence>
<feature type="domain" description="Inner membrane protein YejM N-terminal" evidence="3">
    <location>
        <begin position="20"/>
        <end position="262"/>
    </location>
</feature>
<dbReference type="AlphaFoldDB" id="A0A127FDX8"/>
<evidence type="ECO:0000313" key="4">
    <source>
        <dbReference type="EMBL" id="AMN47919.1"/>
    </source>
</evidence>
<keyword evidence="1" id="KW-0812">Transmembrane</keyword>
<sequence>MQPLAAPGHNHANATDSSPRRRLTRWWLWLTGSAIVAALLITQRYFAVHDFDFSPGALLFRAAMLLGHFTALTTLLMLPVLLFLLLIPRPRVVIPLGVAVLTSIVLVLLIDTQVYQLYRFHINAGVLNLLFGGAARETFVFPTEMYLIAILIMLVVLAAAAGCGALAWRHVSMRPVQRNLGRAVGATVLVSMLGFHVAHMWADVKSYRPWLEQTEVLPLRYVATAKRALRAIGVASSAPSHEQFIGKTRGSNLSYPLQPLQCAAPRHTPNIVILMIDSWRFDAMDAAVTPNTHAFAQRAVQFTSHYSGGNATRIGVFSFFYSVPGTYWHSALIERRSPVLIDELLERHYDIQVFQSAPLHSPEFDRTVFTRLSNPRMTSDGANPAEWDRDLTDDFLRYLDARSADEPFFAFLFYDSSHSFVVPPDHPQPFQPSAPTINYLKLDNQTDAVPLLNLYRNSVHYVDSLIGEVLDAMKGRGLLDDTIVIITGDHGQEFNDNGRNFWGHNSNFSKYQTSVPFVFYAPNREPAVLGHQTTHFDVAPTLLGEYLGCNESRETYSVGRSLFDTASREPIVFSDYSDFAIASQGRIALVRQHGMSLYDADYKPVEALFDGHAIRAALEQRARFYKASRAARQ</sequence>
<gene>
    <name evidence="4" type="ORF">ACG33_12585</name>
</gene>
<dbReference type="CDD" id="cd16148">
    <property type="entry name" value="sulfatase_like"/>
    <property type="match status" value="1"/>
</dbReference>
<feature type="transmembrane region" description="Helical" evidence="1">
    <location>
        <begin position="92"/>
        <end position="110"/>
    </location>
</feature>
<feature type="transmembrane region" description="Helical" evidence="1">
    <location>
        <begin position="146"/>
        <end position="168"/>
    </location>
</feature>
<accession>A0A127FDX8</accession>
<dbReference type="InterPro" id="IPR024588">
    <property type="entry name" value="YejM_N"/>
</dbReference>
<reference evidence="4 5" key="1">
    <citation type="submission" date="2015-06" db="EMBL/GenBank/DDBJ databases">
        <title>A Comprehensive Approach to Explore the Metabolic and Phylogenetic Diversity of Bacterial Steroid Degradation in the Environment: Testosterone as an Example.</title>
        <authorList>
            <person name="Yang F.-C."/>
            <person name="Chen Y.-L."/>
            <person name="Yu C.-P."/>
            <person name="Tang S.-L."/>
            <person name="Wang P.-H."/>
            <person name="Ismail W."/>
            <person name="Wang C.-H."/>
            <person name="Yang C.-Y."/>
            <person name="Chiang Y.-R."/>
        </authorList>
    </citation>
    <scope>NUCLEOTIDE SEQUENCE [LARGE SCALE GENOMIC DNA]</scope>
    <source>
        <strain evidence="4 5">DSM 18526</strain>
    </source>
</reference>
<dbReference type="InterPro" id="IPR000917">
    <property type="entry name" value="Sulfatase_N"/>
</dbReference>
<dbReference type="EMBL" id="CP011971">
    <property type="protein sequence ID" value="AMN47919.1"/>
    <property type="molecule type" value="Genomic_DNA"/>
</dbReference>
<dbReference type="PANTHER" id="PTHR43751:SF3">
    <property type="entry name" value="SULFATASE N-TERMINAL DOMAIN-CONTAINING PROTEIN"/>
    <property type="match status" value="1"/>
</dbReference>
<protein>
    <recommendedName>
        <fullName evidence="6">Hydrolase</fullName>
    </recommendedName>
</protein>
<dbReference type="Pfam" id="PF11893">
    <property type="entry name" value="DUF3413"/>
    <property type="match status" value="1"/>
</dbReference>
<evidence type="ECO:0000259" key="2">
    <source>
        <dbReference type="Pfam" id="PF00884"/>
    </source>
</evidence>
<dbReference type="PIRSF" id="PIRSF004950">
    <property type="entry name" value="Mmb_sulf_HI0842"/>
    <property type="match status" value="1"/>
</dbReference>
<dbReference type="Gene3D" id="3.40.720.10">
    <property type="entry name" value="Alkaline Phosphatase, subunit A"/>
    <property type="match status" value="1"/>
</dbReference>
<evidence type="ECO:0000256" key="1">
    <source>
        <dbReference type="SAM" id="Phobius"/>
    </source>
</evidence>
<proteinExistence type="predicted"/>
<dbReference type="SUPFAM" id="SSF53649">
    <property type="entry name" value="Alkaline phosphatase-like"/>
    <property type="match status" value="1"/>
</dbReference>
<name>A0A127FDX8_STEDE</name>
<keyword evidence="1" id="KW-0472">Membrane</keyword>
<dbReference type="STRING" id="465721.ACG33_12585"/>
<evidence type="ECO:0000313" key="5">
    <source>
        <dbReference type="Proteomes" id="UP000070250"/>
    </source>
</evidence>
<dbReference type="PATRIC" id="fig|465721.4.peg.2690"/>
<dbReference type="InterPro" id="IPR052701">
    <property type="entry name" value="GAG_Ulvan_Degrading_Sulfatases"/>
</dbReference>
<dbReference type="Pfam" id="PF00884">
    <property type="entry name" value="Sulfatase"/>
    <property type="match status" value="1"/>
</dbReference>
<feature type="transmembrane region" description="Helical" evidence="1">
    <location>
        <begin position="180"/>
        <end position="202"/>
    </location>
</feature>
<keyword evidence="1" id="KW-1133">Transmembrane helix</keyword>